<accession>A0ABR2KD40</accession>
<evidence type="ECO:0000313" key="2">
    <source>
        <dbReference type="Proteomes" id="UP001470230"/>
    </source>
</evidence>
<reference evidence="1 2" key="1">
    <citation type="submission" date="2024-04" db="EMBL/GenBank/DDBJ databases">
        <title>Tritrichomonas musculus Genome.</title>
        <authorList>
            <person name="Alves-Ferreira E."/>
            <person name="Grigg M."/>
            <person name="Lorenzi H."/>
            <person name="Galac M."/>
        </authorList>
    </citation>
    <scope>NUCLEOTIDE SEQUENCE [LARGE SCALE GENOMIC DNA]</scope>
    <source>
        <strain evidence="1 2">EAF2021</strain>
    </source>
</reference>
<proteinExistence type="predicted"/>
<name>A0ABR2KD40_9EUKA</name>
<gene>
    <name evidence="1" type="ORF">M9Y10_033788</name>
</gene>
<organism evidence="1 2">
    <name type="scientific">Tritrichomonas musculus</name>
    <dbReference type="NCBI Taxonomy" id="1915356"/>
    <lineage>
        <taxon>Eukaryota</taxon>
        <taxon>Metamonada</taxon>
        <taxon>Parabasalia</taxon>
        <taxon>Tritrichomonadida</taxon>
        <taxon>Tritrichomonadidae</taxon>
        <taxon>Tritrichomonas</taxon>
    </lineage>
</organism>
<comment type="caution">
    <text evidence="1">The sequence shown here is derived from an EMBL/GenBank/DDBJ whole genome shotgun (WGS) entry which is preliminary data.</text>
</comment>
<protein>
    <submittedName>
        <fullName evidence="1">Uncharacterized protein</fullName>
    </submittedName>
</protein>
<dbReference type="Proteomes" id="UP001470230">
    <property type="component" value="Unassembled WGS sequence"/>
</dbReference>
<dbReference type="EMBL" id="JAPFFF010000005">
    <property type="protein sequence ID" value="KAK8889045.1"/>
    <property type="molecule type" value="Genomic_DNA"/>
</dbReference>
<evidence type="ECO:0000313" key="1">
    <source>
        <dbReference type="EMBL" id="KAK8889045.1"/>
    </source>
</evidence>
<keyword evidence="2" id="KW-1185">Reference proteome</keyword>
<sequence length="91" mass="10271">MQGAIISGIVNLTVNIAGKYITCDEEWWVGGSNIDTEIGKVGQRYSGGDHYPQGVDHVISLMRDARANNKQIHILAKKTWPKWTWFIDEVK</sequence>